<keyword evidence="1" id="KW-0812">Transmembrane</keyword>
<reference evidence="3" key="1">
    <citation type="journal article" date="2019" name="Int. J. Syst. Evol. Microbiol.">
        <title>The Global Catalogue of Microorganisms (GCM) 10K type strain sequencing project: providing services to taxonomists for standard genome sequencing and annotation.</title>
        <authorList>
            <consortium name="The Broad Institute Genomics Platform"/>
            <consortium name="The Broad Institute Genome Sequencing Center for Infectious Disease"/>
            <person name="Wu L."/>
            <person name="Ma J."/>
        </authorList>
    </citation>
    <scope>NUCLEOTIDE SEQUENCE [LARGE SCALE GENOMIC DNA]</scope>
    <source>
        <strain evidence="3">CCM 8896</strain>
    </source>
</reference>
<sequence>MKKEKKQEKSTFSKITKGVIWAMLIIMLGSVIISAAVQLMSS</sequence>
<organism evidence="2 3">
    <name type="scientific">Agrilactobacillus yilanensis</name>
    <dbReference type="NCBI Taxonomy" id="2485997"/>
    <lineage>
        <taxon>Bacteria</taxon>
        <taxon>Bacillati</taxon>
        <taxon>Bacillota</taxon>
        <taxon>Bacilli</taxon>
        <taxon>Lactobacillales</taxon>
        <taxon>Lactobacillaceae</taxon>
        <taxon>Agrilactobacillus</taxon>
    </lineage>
</organism>
<dbReference type="RefSeq" id="WP_125714247.1">
    <property type="nucleotide sequence ID" value="NZ_JBHTOP010000005.1"/>
</dbReference>
<gene>
    <name evidence="2" type="ORF">ACFQ5M_03345</name>
</gene>
<dbReference type="EMBL" id="JBHTOP010000005">
    <property type="protein sequence ID" value="MFD1671129.1"/>
    <property type="molecule type" value="Genomic_DNA"/>
</dbReference>
<dbReference type="Pfam" id="PF13253">
    <property type="entry name" value="DUF4044"/>
    <property type="match status" value="1"/>
</dbReference>
<evidence type="ECO:0000313" key="3">
    <source>
        <dbReference type="Proteomes" id="UP001597267"/>
    </source>
</evidence>
<keyword evidence="3" id="KW-1185">Reference proteome</keyword>
<dbReference type="InterPro" id="IPR025270">
    <property type="entry name" value="DUF4044"/>
</dbReference>
<evidence type="ECO:0000256" key="1">
    <source>
        <dbReference type="SAM" id="Phobius"/>
    </source>
</evidence>
<evidence type="ECO:0000313" key="2">
    <source>
        <dbReference type="EMBL" id="MFD1671129.1"/>
    </source>
</evidence>
<accession>A0ABW4J411</accession>
<protein>
    <submittedName>
        <fullName evidence="2">DUF4044 domain-containing protein</fullName>
    </submittedName>
</protein>
<comment type="caution">
    <text evidence="2">The sequence shown here is derived from an EMBL/GenBank/DDBJ whole genome shotgun (WGS) entry which is preliminary data.</text>
</comment>
<name>A0ABW4J411_9LACO</name>
<proteinExistence type="predicted"/>
<feature type="transmembrane region" description="Helical" evidence="1">
    <location>
        <begin position="20"/>
        <end position="40"/>
    </location>
</feature>
<keyword evidence="1" id="KW-1133">Transmembrane helix</keyword>
<dbReference type="Proteomes" id="UP001597267">
    <property type="component" value="Unassembled WGS sequence"/>
</dbReference>
<keyword evidence="1" id="KW-0472">Membrane</keyword>